<proteinExistence type="inferred from homology"/>
<evidence type="ECO:0000256" key="6">
    <source>
        <dbReference type="ARBA" id="ARBA00013093"/>
    </source>
</evidence>
<dbReference type="GO" id="GO:0006094">
    <property type="term" value="P:gluconeogenesis"/>
    <property type="evidence" value="ECO:0007669"/>
    <property type="project" value="UniProtKB-UniPathway"/>
</dbReference>
<keyword evidence="14" id="KW-0119">Carbohydrate metabolism</keyword>
<organism evidence="15 16">
    <name type="scientific">Bipolaricaulis sibiricus</name>
    <dbReference type="NCBI Taxonomy" id="2501609"/>
    <lineage>
        <taxon>Bacteria</taxon>
        <taxon>Candidatus Bipolaricaulota</taxon>
        <taxon>Candidatus Bipolaricaulia</taxon>
        <taxon>Candidatus Bipolaricaulales</taxon>
        <taxon>Candidatus Bipolaricaulaceae</taxon>
        <taxon>Candidatus Bipolaricaulis</taxon>
    </lineage>
</organism>
<comment type="subunit">
    <text evidence="5">Homooctamer; dimer of tetramers.</text>
</comment>
<dbReference type="GO" id="GO:0042132">
    <property type="term" value="F:fructose 1,6-bisphosphate 1-phosphatase activity"/>
    <property type="evidence" value="ECO:0007669"/>
    <property type="project" value="UniProtKB-EC"/>
</dbReference>
<keyword evidence="10" id="KW-0378">Hydrolase</keyword>
<evidence type="ECO:0000256" key="9">
    <source>
        <dbReference type="ARBA" id="ARBA00022723"/>
    </source>
</evidence>
<dbReference type="Proteomes" id="UP000287233">
    <property type="component" value="Chromosome"/>
</dbReference>
<evidence type="ECO:0000256" key="13">
    <source>
        <dbReference type="ARBA" id="ARBA00023270"/>
    </source>
</evidence>
<evidence type="ECO:0000313" key="16">
    <source>
        <dbReference type="Proteomes" id="UP000287233"/>
    </source>
</evidence>
<dbReference type="Pfam" id="PF01950">
    <property type="entry name" value="FBPase_3"/>
    <property type="match status" value="1"/>
</dbReference>
<gene>
    <name evidence="15" type="ORF">BIP78_0091</name>
</gene>
<comment type="catalytic activity">
    <reaction evidence="1">
        <text>beta-D-fructose 1,6-bisphosphate + H2O = beta-D-fructose 6-phosphate + phosphate</text>
        <dbReference type="Rhea" id="RHEA:11064"/>
        <dbReference type="ChEBI" id="CHEBI:15377"/>
        <dbReference type="ChEBI" id="CHEBI:32966"/>
        <dbReference type="ChEBI" id="CHEBI:43474"/>
        <dbReference type="ChEBI" id="CHEBI:57634"/>
        <dbReference type="EC" id="3.1.3.11"/>
    </reaction>
</comment>
<evidence type="ECO:0000256" key="3">
    <source>
        <dbReference type="ARBA" id="ARBA00004742"/>
    </source>
</evidence>
<evidence type="ECO:0000313" key="15">
    <source>
        <dbReference type="EMBL" id="QAA75859.1"/>
    </source>
</evidence>
<sequence>MLTISAVKADIGSIGGHTCPSARMVEEATAALREAVKRRLLCDFAVTYTGDDLCLLMTHRHGSGNAEVHNLAWDVFKRCTEIARGEGLYAAGQDLLKDAPSGNVRGAGPGAAEITFDEGASERKAEAFLVFTADKCGPGAFNFPLWAVFTSPLYNAGLMLPSMRKGFTFRVIDMEHAHGDRVIDLVSPEEHVDLAILLRDENRFGIQAIYSRLHPKQQVVAVSTDRLHTIAGEYKGKDDPVAIVRTQGIFPAPEEVVSPFVVAPYVAGGARGSHTMPLMPVAINTPVTGPYCLPLVACVAYSVNGDGVLSEGVDVFGNPVWDHVRRKAQQKGEWMREQGFVGAAMLPMTELEYSAFRKSLADLEGRFRTLGS</sequence>
<dbReference type="PANTHER" id="PTHR38341:SF1">
    <property type="entry name" value="FRUCTOSE-1,6-BISPHOSPHATE ALDOLASE_PHOSPHATASE"/>
    <property type="match status" value="1"/>
</dbReference>
<evidence type="ECO:0000256" key="10">
    <source>
        <dbReference type="ARBA" id="ARBA00022801"/>
    </source>
</evidence>
<dbReference type="AlphaFoldDB" id="A0A410FRL3"/>
<protein>
    <recommendedName>
        <fullName evidence="7">Fructose-1,6-bisphosphate aldolase/phosphatase</fullName>
        <ecNumber evidence="6">3.1.3.11</ecNumber>
    </recommendedName>
</protein>
<evidence type="ECO:0000256" key="1">
    <source>
        <dbReference type="ARBA" id="ARBA00001273"/>
    </source>
</evidence>
<dbReference type="SUPFAM" id="SSF111249">
    <property type="entry name" value="Sulfolobus fructose-1,6-bisphosphatase-like"/>
    <property type="match status" value="1"/>
</dbReference>
<evidence type="ECO:0000256" key="7">
    <source>
        <dbReference type="ARBA" id="ARBA00018635"/>
    </source>
</evidence>
<evidence type="ECO:0000256" key="4">
    <source>
        <dbReference type="ARBA" id="ARBA00010693"/>
    </source>
</evidence>
<accession>A0A410FRL3</accession>
<evidence type="ECO:0000256" key="14">
    <source>
        <dbReference type="ARBA" id="ARBA00023277"/>
    </source>
</evidence>
<dbReference type="InterPro" id="IPR002803">
    <property type="entry name" value="FBPase_V"/>
</dbReference>
<evidence type="ECO:0000256" key="8">
    <source>
        <dbReference type="ARBA" id="ARBA00022432"/>
    </source>
</evidence>
<dbReference type="PANTHER" id="PTHR38341">
    <property type="entry name" value="FRUCTOSE-1,6-BISPHOSPHATE ALDOLASE/PHOSPHATASE"/>
    <property type="match status" value="1"/>
</dbReference>
<dbReference type="InterPro" id="IPR036076">
    <property type="entry name" value="FBPase_V_sf"/>
</dbReference>
<evidence type="ECO:0000256" key="11">
    <source>
        <dbReference type="ARBA" id="ARBA00022842"/>
    </source>
</evidence>
<dbReference type="GO" id="GO:0016829">
    <property type="term" value="F:lyase activity"/>
    <property type="evidence" value="ECO:0007669"/>
    <property type="project" value="UniProtKB-KW"/>
</dbReference>
<comment type="similarity">
    <text evidence="4">Belongs to the FBP aldolase/phosphatase family.</text>
</comment>
<keyword evidence="8" id="KW-0312">Gluconeogenesis</keyword>
<evidence type="ECO:0000256" key="12">
    <source>
        <dbReference type="ARBA" id="ARBA00023239"/>
    </source>
</evidence>
<dbReference type="EC" id="3.1.3.11" evidence="6"/>
<keyword evidence="12" id="KW-0456">Lyase</keyword>
<comment type="cofactor">
    <cofactor evidence="2">
        <name>Mg(2+)</name>
        <dbReference type="ChEBI" id="CHEBI:18420"/>
    </cofactor>
</comment>
<keyword evidence="11" id="KW-0460">Magnesium</keyword>
<dbReference type="KEGG" id="bih:BIP78_0091"/>
<dbReference type="UniPathway" id="UPA00138"/>
<reference evidence="16" key="1">
    <citation type="submission" date="2018-12" db="EMBL/GenBank/DDBJ databases">
        <title>Complete genome sequence of an uncultured bacterium of the candidate phylum Bipolaricaulota.</title>
        <authorList>
            <person name="Kadnikov V.V."/>
            <person name="Mardanov A.V."/>
            <person name="Beletsky A.V."/>
            <person name="Frank Y.A."/>
            <person name="Karnachuk O.V."/>
            <person name="Ravin N.V."/>
        </authorList>
    </citation>
    <scope>NUCLEOTIDE SEQUENCE [LARGE SCALE GENOMIC DNA]</scope>
</reference>
<keyword evidence="9" id="KW-0479">Metal-binding</keyword>
<evidence type="ECO:0000256" key="2">
    <source>
        <dbReference type="ARBA" id="ARBA00001946"/>
    </source>
</evidence>
<evidence type="ECO:0000256" key="5">
    <source>
        <dbReference type="ARBA" id="ARBA00011820"/>
    </source>
</evidence>
<keyword evidence="13" id="KW-0704">Schiff base</keyword>
<name>A0A410FRL3_BIPS1</name>
<comment type="pathway">
    <text evidence="3">Carbohydrate biosynthesis; gluconeogenesis.</text>
</comment>
<dbReference type="EMBL" id="CP034928">
    <property type="protein sequence ID" value="QAA75859.1"/>
    <property type="molecule type" value="Genomic_DNA"/>
</dbReference>
<dbReference type="GO" id="GO:0046872">
    <property type="term" value="F:metal ion binding"/>
    <property type="evidence" value="ECO:0007669"/>
    <property type="project" value="UniProtKB-KW"/>
</dbReference>